<reference evidence="6 7" key="1">
    <citation type="submission" date="2019-10" db="EMBL/GenBank/DDBJ databases">
        <title>Poseidonibacter ostreae sp. nov., isolated from the gut of the Ostrea denselamellosa.</title>
        <authorList>
            <person name="Choi A."/>
        </authorList>
    </citation>
    <scope>NUCLEOTIDE SEQUENCE [LARGE SCALE GENOMIC DNA]</scope>
    <source>
        <strain evidence="4 7">SJOD-M-33</strain>
        <strain evidence="5 6">SJOD-M-5</strain>
    </source>
</reference>
<protein>
    <submittedName>
        <fullName evidence="4">WYL domain-containing protein</fullName>
    </submittedName>
</protein>
<proteinExistence type="predicted"/>
<dbReference type="RefSeq" id="WP_152192356.1">
    <property type="nucleotide sequence ID" value="NZ_WFKI01000100.1"/>
</dbReference>
<accession>A0A6L4WNS9</accession>
<dbReference type="Gene3D" id="1.10.10.10">
    <property type="entry name" value="Winged helix-like DNA-binding domain superfamily/Winged helix DNA-binding domain"/>
    <property type="match status" value="1"/>
</dbReference>
<dbReference type="AlphaFoldDB" id="A0A6L4WNS9"/>
<organism evidence="4 7">
    <name type="scientific">Poseidonibacter ostreae</name>
    <dbReference type="NCBI Taxonomy" id="2654171"/>
    <lineage>
        <taxon>Bacteria</taxon>
        <taxon>Pseudomonadati</taxon>
        <taxon>Campylobacterota</taxon>
        <taxon>Epsilonproteobacteria</taxon>
        <taxon>Campylobacterales</taxon>
        <taxon>Arcobacteraceae</taxon>
        <taxon>Poseidonibacter</taxon>
    </lineage>
</organism>
<dbReference type="InterPro" id="IPR036390">
    <property type="entry name" value="WH_DNA-bd_sf"/>
</dbReference>
<dbReference type="PANTHER" id="PTHR34580:SF1">
    <property type="entry name" value="PROTEIN PAFC"/>
    <property type="match status" value="1"/>
</dbReference>
<feature type="domain" description="WCX" evidence="3">
    <location>
        <begin position="228"/>
        <end position="303"/>
    </location>
</feature>
<dbReference type="InterPro" id="IPR051534">
    <property type="entry name" value="CBASS_pafABC_assoc_protein"/>
</dbReference>
<comment type="caution">
    <text evidence="4">The sequence shown here is derived from an EMBL/GenBank/DDBJ whole genome shotgun (WGS) entry which is preliminary data.</text>
</comment>
<dbReference type="SUPFAM" id="SSF46785">
    <property type="entry name" value="Winged helix' DNA-binding domain"/>
    <property type="match status" value="1"/>
</dbReference>
<evidence type="ECO:0000259" key="3">
    <source>
        <dbReference type="Pfam" id="PF25583"/>
    </source>
</evidence>
<dbReference type="Pfam" id="PF25583">
    <property type="entry name" value="WCX"/>
    <property type="match status" value="1"/>
</dbReference>
<evidence type="ECO:0000313" key="4">
    <source>
        <dbReference type="EMBL" id="KAB7885018.1"/>
    </source>
</evidence>
<feature type="domain" description="Helix-turn-helix type 11" evidence="1">
    <location>
        <begin position="13"/>
        <end position="47"/>
    </location>
</feature>
<dbReference type="Pfam" id="PF13280">
    <property type="entry name" value="WYL"/>
    <property type="match status" value="1"/>
</dbReference>
<dbReference type="Proteomes" id="UP000461010">
    <property type="component" value="Unassembled WGS sequence"/>
</dbReference>
<evidence type="ECO:0000313" key="6">
    <source>
        <dbReference type="Proteomes" id="UP000461010"/>
    </source>
</evidence>
<dbReference type="EMBL" id="WFKJ01000096">
    <property type="protein sequence ID" value="KAB7885792.1"/>
    <property type="molecule type" value="Genomic_DNA"/>
</dbReference>
<dbReference type="InterPro" id="IPR036388">
    <property type="entry name" value="WH-like_DNA-bd_sf"/>
</dbReference>
<evidence type="ECO:0000259" key="2">
    <source>
        <dbReference type="Pfam" id="PF13280"/>
    </source>
</evidence>
<evidence type="ECO:0000259" key="1">
    <source>
        <dbReference type="Pfam" id="PF08279"/>
    </source>
</evidence>
<gene>
    <name evidence="5" type="ORF">GBG18_14905</name>
    <name evidence="4" type="ORF">GBG19_14920</name>
</gene>
<sequence>MAYKHDYDKALTRLVTILTKLYNGEELSVKELAEEFNVSTRTIQRDFNDRLISFPIYQENRLWKMQEGFKIEKISSIEDQVVLDIMEKLVDGVGSKFSSKAKTLLSKIKNDELNPIYAKLNMEDISDKLISIQELERAVNSNFIVKCNYKLKENETYPIKIKPLKIANYEGYWYLIALDINDKDRLKKYYLKNIFNIKTTQSQFEVDSKLEELLNNSISIWFQQNTEPFEVKINVSNVISKYIQRKTIAPTQVIESIYEDGSVDIIVKVTHEMEIIPIIKYWLPYMKVLEPKWINTKICDDLKIYLK</sequence>
<dbReference type="Proteomes" id="UP000472839">
    <property type="component" value="Unassembled WGS sequence"/>
</dbReference>
<name>A0A6L4WNS9_9BACT</name>
<evidence type="ECO:0000313" key="5">
    <source>
        <dbReference type="EMBL" id="KAB7885792.1"/>
    </source>
</evidence>
<dbReference type="InterPro" id="IPR026881">
    <property type="entry name" value="WYL_dom"/>
</dbReference>
<dbReference type="EMBL" id="WFKK01000067">
    <property type="protein sequence ID" value="KAB7885018.1"/>
    <property type="molecule type" value="Genomic_DNA"/>
</dbReference>
<evidence type="ECO:0000313" key="7">
    <source>
        <dbReference type="Proteomes" id="UP000472839"/>
    </source>
</evidence>
<dbReference type="PROSITE" id="PS52050">
    <property type="entry name" value="WYL"/>
    <property type="match status" value="1"/>
</dbReference>
<dbReference type="InterPro" id="IPR057727">
    <property type="entry name" value="WCX_dom"/>
</dbReference>
<keyword evidence="6" id="KW-1185">Reference proteome</keyword>
<dbReference type="Pfam" id="PF08279">
    <property type="entry name" value="HTH_11"/>
    <property type="match status" value="1"/>
</dbReference>
<dbReference type="InterPro" id="IPR013196">
    <property type="entry name" value="HTH_11"/>
</dbReference>
<feature type="domain" description="WYL" evidence="2">
    <location>
        <begin position="133"/>
        <end position="196"/>
    </location>
</feature>
<dbReference type="PANTHER" id="PTHR34580">
    <property type="match status" value="1"/>
</dbReference>